<evidence type="ECO:0000259" key="8">
    <source>
        <dbReference type="PROSITE" id="PS50850"/>
    </source>
</evidence>
<evidence type="ECO:0000256" key="1">
    <source>
        <dbReference type="ARBA" id="ARBA00003279"/>
    </source>
</evidence>
<keyword evidence="7" id="KW-0472">Membrane</keyword>
<dbReference type="GO" id="GO:0016020">
    <property type="term" value="C:membrane"/>
    <property type="evidence" value="ECO:0007669"/>
    <property type="project" value="UniProtKB-SubCell"/>
</dbReference>
<keyword evidence="4" id="KW-0813">Transport</keyword>
<accession>A0A0B3RNK9</accession>
<dbReference type="InterPro" id="IPR020846">
    <property type="entry name" value="MFS_dom"/>
</dbReference>
<comment type="caution">
    <text evidence="9">The sequence shown here is derived from an EMBL/GenBank/DDBJ whole genome shotgun (WGS) entry which is preliminary data.</text>
</comment>
<dbReference type="InterPro" id="IPR011701">
    <property type="entry name" value="MFS"/>
</dbReference>
<protein>
    <submittedName>
        <fullName evidence="9">Tetracycline resistance protein</fullName>
    </submittedName>
</protein>
<comment type="subcellular location">
    <subcellularLocation>
        <location evidence="2">Membrane</location>
        <topology evidence="2">Multi-pass membrane protein</topology>
    </subcellularLocation>
</comment>
<keyword evidence="6" id="KW-1133">Transmembrane helix</keyword>
<dbReference type="EMBL" id="JSUQ01000010">
    <property type="protein sequence ID" value="KHQ52770.1"/>
    <property type="molecule type" value="Genomic_DNA"/>
</dbReference>
<dbReference type="PANTHER" id="PTHR23504:SF15">
    <property type="entry name" value="MAJOR FACILITATOR SUPERFAMILY (MFS) PROFILE DOMAIN-CONTAINING PROTEIN"/>
    <property type="match status" value="1"/>
</dbReference>
<dbReference type="PROSITE" id="PS00216">
    <property type="entry name" value="SUGAR_TRANSPORT_1"/>
    <property type="match status" value="1"/>
</dbReference>
<organism evidence="9 10">
    <name type="scientific">Mameliella alba</name>
    <dbReference type="NCBI Taxonomy" id="561184"/>
    <lineage>
        <taxon>Bacteria</taxon>
        <taxon>Pseudomonadati</taxon>
        <taxon>Pseudomonadota</taxon>
        <taxon>Alphaproteobacteria</taxon>
        <taxon>Rhodobacterales</taxon>
        <taxon>Roseobacteraceae</taxon>
        <taxon>Mameliella</taxon>
    </lineage>
</organism>
<dbReference type="InterPro" id="IPR001958">
    <property type="entry name" value="Tet-R_TetA/multi-R_MdtG-like"/>
</dbReference>
<evidence type="ECO:0000256" key="2">
    <source>
        <dbReference type="ARBA" id="ARBA00004141"/>
    </source>
</evidence>
<dbReference type="PROSITE" id="PS50850">
    <property type="entry name" value="MFS"/>
    <property type="match status" value="1"/>
</dbReference>
<dbReference type="PRINTS" id="PR01035">
    <property type="entry name" value="TCRTETA"/>
</dbReference>
<dbReference type="RefSeq" id="WP_043142484.1">
    <property type="nucleotide sequence ID" value="NZ_JAHVJH010000001.1"/>
</dbReference>
<feature type="domain" description="Major facilitator superfamily (MFS) profile" evidence="8">
    <location>
        <begin position="7"/>
        <end position="402"/>
    </location>
</feature>
<dbReference type="Proteomes" id="UP000030960">
    <property type="component" value="Unassembled WGS sequence"/>
</dbReference>
<comment type="similarity">
    <text evidence="3">Belongs to the major facilitator superfamily. TCR/Tet family.</text>
</comment>
<dbReference type="STRING" id="561184.SAMN05216376_10843"/>
<gene>
    <name evidence="9" type="ORF">OA50_02807</name>
</gene>
<evidence type="ECO:0000313" key="9">
    <source>
        <dbReference type="EMBL" id="KHQ52770.1"/>
    </source>
</evidence>
<dbReference type="InterPro" id="IPR005829">
    <property type="entry name" value="Sugar_transporter_CS"/>
</dbReference>
<dbReference type="OrthoDB" id="9764259at2"/>
<evidence type="ECO:0000256" key="6">
    <source>
        <dbReference type="ARBA" id="ARBA00022989"/>
    </source>
</evidence>
<evidence type="ECO:0000256" key="7">
    <source>
        <dbReference type="ARBA" id="ARBA00023136"/>
    </source>
</evidence>
<comment type="function">
    <text evidence="1">Resistance to tetracycline by an active tetracycline efflux. This is an energy-dependent process that decreases the accumulation of the antibiotic in whole cells. This protein functions as a metal-tetracycline/H(+) antiporter.</text>
</comment>
<dbReference type="GO" id="GO:0022857">
    <property type="term" value="F:transmembrane transporter activity"/>
    <property type="evidence" value="ECO:0007669"/>
    <property type="project" value="InterPro"/>
</dbReference>
<evidence type="ECO:0000256" key="4">
    <source>
        <dbReference type="ARBA" id="ARBA00022448"/>
    </source>
</evidence>
<dbReference type="PATRIC" id="fig|1515334.3.peg.2825"/>
<dbReference type="Gene3D" id="1.20.1250.20">
    <property type="entry name" value="MFS general substrate transporter like domains"/>
    <property type="match status" value="1"/>
</dbReference>
<evidence type="ECO:0000256" key="3">
    <source>
        <dbReference type="ARBA" id="ARBA00007520"/>
    </source>
</evidence>
<keyword evidence="5" id="KW-0812">Transmembrane</keyword>
<name>A0A0B3RNK9_9RHOB</name>
<reference evidence="9 10" key="1">
    <citation type="submission" date="2014-10" db="EMBL/GenBank/DDBJ databases">
        <title>Genome sequence of Ponticoccus sp. strain UMTAT08 isolated from clonal culture of toxic dinoflagellate Alexandrium tamiyavanichii.</title>
        <authorList>
            <person name="Gan H.Y."/>
            <person name="Muhd D.-D."/>
            <person name="Mohd Noor M.E."/>
            <person name="Yeong Y.S."/>
            <person name="Usup G."/>
        </authorList>
    </citation>
    <scope>NUCLEOTIDE SEQUENCE [LARGE SCALE GENOMIC DNA]</scope>
    <source>
        <strain evidence="9 10">UMTAT08</strain>
    </source>
</reference>
<evidence type="ECO:0000313" key="10">
    <source>
        <dbReference type="Proteomes" id="UP000030960"/>
    </source>
</evidence>
<dbReference type="PANTHER" id="PTHR23504">
    <property type="entry name" value="MAJOR FACILITATOR SUPERFAMILY DOMAIN-CONTAINING PROTEIN 10"/>
    <property type="match status" value="1"/>
</dbReference>
<dbReference type="SUPFAM" id="SSF103473">
    <property type="entry name" value="MFS general substrate transporter"/>
    <property type="match status" value="1"/>
</dbReference>
<dbReference type="InterPro" id="IPR036259">
    <property type="entry name" value="MFS_trans_sf"/>
</dbReference>
<dbReference type="AlphaFoldDB" id="A0A0B3RNK9"/>
<proteinExistence type="inferred from homology"/>
<sequence length="407" mass="42546">METKRGAVWFILATILLDAIGIGLIFPIMPDLMARVGAGDTATGAFWGGVLLATYAGAQFLFSPAMGGISDALGRKPVLLVTLAALAVDYVIMALAGTFWLLLVGRFLAGIAGATYITASAYLADISAPKDRAANFGLIGAAFGVGFIFGPALGGLLAGIHVTAPFWAAAGLAAANFLFGLFVLPESLAVEKRRGFDRKDLNPFGSILAAARLPGLGLPLFGLFLFEFANMVYPVLWAFWTREAFGWPSHLIGLSLAAYGIGVVITQGGLMRVMIPRIGEWRTLMVAVAAGVIASVAYGFISAAWLVWAFLPFACLSDMAPPNATGIASNLVDEDRQGVLQGVIASLSAVAAITAPLIVTPLFRTFAAPDAGVYLPGAPFLMTALLLILSALVFWPLRPGRQQAPAA</sequence>
<dbReference type="Pfam" id="PF07690">
    <property type="entry name" value="MFS_1"/>
    <property type="match status" value="1"/>
</dbReference>
<keyword evidence="10" id="KW-1185">Reference proteome</keyword>
<evidence type="ECO:0000256" key="5">
    <source>
        <dbReference type="ARBA" id="ARBA00022692"/>
    </source>
</evidence>